<dbReference type="GO" id="GO:0005737">
    <property type="term" value="C:cytoplasm"/>
    <property type="evidence" value="ECO:0007669"/>
    <property type="project" value="InterPro"/>
</dbReference>
<dbReference type="SUPFAM" id="SSF103657">
    <property type="entry name" value="BAR/IMD domain-like"/>
    <property type="match status" value="1"/>
</dbReference>
<dbReference type="Pfam" id="PF03114">
    <property type="entry name" value="BAR"/>
    <property type="match status" value="1"/>
</dbReference>
<feature type="region of interest" description="Disordered" evidence="1">
    <location>
        <begin position="236"/>
        <end position="269"/>
    </location>
</feature>
<feature type="region of interest" description="Disordered" evidence="1">
    <location>
        <begin position="350"/>
        <end position="571"/>
    </location>
</feature>
<organism evidence="3 4">
    <name type="scientific">Amborella trichopoda</name>
    <dbReference type="NCBI Taxonomy" id="13333"/>
    <lineage>
        <taxon>Eukaryota</taxon>
        <taxon>Viridiplantae</taxon>
        <taxon>Streptophyta</taxon>
        <taxon>Embryophyta</taxon>
        <taxon>Tracheophyta</taxon>
        <taxon>Spermatophyta</taxon>
        <taxon>Magnoliopsida</taxon>
        <taxon>Amborellales</taxon>
        <taxon>Amborellaceae</taxon>
        <taxon>Amborella</taxon>
    </lineage>
</organism>
<dbReference type="AlphaFoldDB" id="U5D3T7"/>
<dbReference type="Proteomes" id="UP000017836">
    <property type="component" value="Unassembled WGS sequence"/>
</dbReference>
<gene>
    <name evidence="3" type="ORF">AMTR_s00057p00168150</name>
</gene>
<name>U5D3T7_AMBTC</name>
<evidence type="ECO:0000313" key="4">
    <source>
        <dbReference type="Proteomes" id="UP000017836"/>
    </source>
</evidence>
<dbReference type="STRING" id="13333.U5D3T7"/>
<keyword evidence="4" id="KW-1185">Reference proteome</keyword>
<dbReference type="HOGENOM" id="CLU_021999_1_0_1"/>
<feature type="compositionally biased region" description="Low complexity" evidence="1">
    <location>
        <begin position="445"/>
        <end position="462"/>
    </location>
</feature>
<proteinExistence type="predicted"/>
<feature type="compositionally biased region" description="Low complexity" evidence="1">
    <location>
        <begin position="474"/>
        <end position="487"/>
    </location>
</feature>
<evidence type="ECO:0000313" key="3">
    <source>
        <dbReference type="EMBL" id="ERN16910.1"/>
    </source>
</evidence>
<dbReference type="OrthoDB" id="1925034at2759"/>
<dbReference type="CDD" id="cd07307">
    <property type="entry name" value="BAR"/>
    <property type="match status" value="1"/>
</dbReference>
<evidence type="ECO:0000256" key="1">
    <source>
        <dbReference type="SAM" id="MobiDB-lite"/>
    </source>
</evidence>
<dbReference type="Gramene" id="ERN16910">
    <property type="protein sequence ID" value="ERN16910"/>
    <property type="gene ID" value="AMTR_s00057p00168150"/>
</dbReference>
<feature type="region of interest" description="Disordered" evidence="1">
    <location>
        <begin position="309"/>
        <end position="328"/>
    </location>
</feature>
<dbReference type="InterPro" id="IPR037488">
    <property type="entry name" value="At2g33490-like"/>
</dbReference>
<reference evidence="4" key="1">
    <citation type="journal article" date="2013" name="Science">
        <title>The Amborella genome and the evolution of flowering plants.</title>
        <authorList>
            <consortium name="Amborella Genome Project"/>
        </authorList>
    </citation>
    <scope>NUCLEOTIDE SEQUENCE [LARGE SCALE GENOMIC DNA]</scope>
</reference>
<feature type="domain" description="BAR" evidence="2">
    <location>
        <begin position="38"/>
        <end position="224"/>
    </location>
</feature>
<dbReference type="PANTHER" id="PTHR34119:SF1">
    <property type="entry name" value="OS04G0394700 PROTEIN"/>
    <property type="match status" value="1"/>
</dbReference>
<dbReference type="InterPro" id="IPR004148">
    <property type="entry name" value="BAR_dom"/>
</dbReference>
<sequence length="571" mass="62680">MKSSLKKLRGFTLQKSPKANMNESVAQVDDMAQASKDMQEMSKCYDGLLSAAAAVANSAYEFSESLQEMGACLLQQTTLNIDAEGGKVLLMLGKVQYELRRLVDNYRSHIFQTITTPSESLLNELRNVEEMKSQCDEKRNVYLYIKTQKEKGKKGVRGESFSSQDLQTAKEEYEEEATLFGFRLKSLKQGQSRSLLTQAARHYTAQLSFFKKGLSSLEDVEPHVRQACEHHHIDCQLSEPNDDHDPDNGELSFEPTQDDAVPEVSSSSRNSMELDQQEVSASFVNPEAVQETMEKPQFRSDLLRPTRETMSTSHSAPILQSADKRSDHTDKVKNFNTYVLPMPTQVMKAQQSSIRQTSPPIPPSSATIPMPPSNIGLTKTPPILGERTNRATPTPLPPIQLEPTSTSDPKRIKRQAFSGPLSSKFPGSKPLNPIFSLDQDPLPKSGNNSRYSVSSSSPPIISELHELPRPPGDSSKLSKPLSLVPYSAPLFPKRTQQEGSGTVKPGSLRGGGTAAPLPKPPPGLLPRSFSIPSSGQKAQVSLPPAKCDEISEGLASPPLRPIMFPSGKNPK</sequence>
<dbReference type="PANTHER" id="PTHR34119">
    <property type="entry name" value="HYDROXYPROLINE-RICH GLYCOPROTEIN-LIKE"/>
    <property type="match status" value="1"/>
</dbReference>
<dbReference type="EMBL" id="KI392405">
    <property type="protein sequence ID" value="ERN16910.1"/>
    <property type="molecule type" value="Genomic_DNA"/>
</dbReference>
<evidence type="ECO:0000259" key="2">
    <source>
        <dbReference type="Pfam" id="PF03114"/>
    </source>
</evidence>
<feature type="compositionally biased region" description="Polar residues" evidence="1">
    <location>
        <begin position="530"/>
        <end position="539"/>
    </location>
</feature>
<dbReference type="Gene3D" id="1.20.1270.60">
    <property type="entry name" value="Arfaptin homology (AH) domain/BAR domain"/>
    <property type="match status" value="1"/>
</dbReference>
<protein>
    <recommendedName>
        <fullName evidence="2">BAR domain-containing protein</fullName>
    </recommendedName>
</protein>
<accession>U5D3T7</accession>
<dbReference type="OMA" id="FDYITTE"/>
<dbReference type="InterPro" id="IPR027267">
    <property type="entry name" value="AH/BAR_dom_sf"/>
</dbReference>
<dbReference type="eggNOG" id="ENOG502QQ6Z">
    <property type="taxonomic scope" value="Eukaryota"/>
</dbReference>